<keyword evidence="1" id="KW-1133">Transmembrane helix</keyword>
<keyword evidence="1" id="KW-0472">Membrane</keyword>
<accession>A0A9D2J840</accession>
<feature type="transmembrane region" description="Helical" evidence="1">
    <location>
        <begin position="223"/>
        <end position="242"/>
    </location>
</feature>
<evidence type="ECO:0000256" key="1">
    <source>
        <dbReference type="SAM" id="Phobius"/>
    </source>
</evidence>
<dbReference type="Pfam" id="PF12730">
    <property type="entry name" value="ABC2_membrane_4"/>
    <property type="match status" value="1"/>
</dbReference>
<name>A0A9D2J840_9FIRM</name>
<protein>
    <submittedName>
        <fullName evidence="2">ABC transporter permease</fullName>
    </submittedName>
</protein>
<dbReference type="EMBL" id="DXBR01000086">
    <property type="protein sequence ID" value="HIZ40146.1"/>
    <property type="molecule type" value="Genomic_DNA"/>
</dbReference>
<evidence type="ECO:0000313" key="2">
    <source>
        <dbReference type="EMBL" id="HIZ40146.1"/>
    </source>
</evidence>
<organism evidence="2 3">
    <name type="scientific">Candidatus Anaerobutyricum stercoris</name>
    <dbReference type="NCBI Taxonomy" id="2838457"/>
    <lineage>
        <taxon>Bacteria</taxon>
        <taxon>Bacillati</taxon>
        <taxon>Bacillota</taxon>
        <taxon>Clostridia</taxon>
        <taxon>Lachnospirales</taxon>
        <taxon>Lachnospiraceae</taxon>
        <taxon>Anaerobutyricum</taxon>
    </lineage>
</organism>
<keyword evidence="1" id="KW-0812">Transmembrane</keyword>
<dbReference type="AlphaFoldDB" id="A0A9D2J840"/>
<proteinExistence type="predicted"/>
<reference evidence="2" key="2">
    <citation type="submission" date="2021-04" db="EMBL/GenBank/DDBJ databases">
        <authorList>
            <person name="Gilroy R."/>
        </authorList>
    </citation>
    <scope>NUCLEOTIDE SEQUENCE</scope>
    <source>
        <strain evidence="2">CHK179-28034</strain>
    </source>
</reference>
<feature type="transmembrane region" description="Helical" evidence="1">
    <location>
        <begin position="168"/>
        <end position="188"/>
    </location>
</feature>
<sequence length="252" mass="29099">MKMLTALKAEQMKHRRRMLLLLPAALILFEFLWALWSLEPRKASDLAQGYLGSFYLFPILNSLIYPIFLAVLVNRVCDMEIKGDTFKLLYTLQDKKQFYNCKYLMALKYVALSALGSWPIIWVTGRIYGFTDMLEPHMVLQLCLSTFIVSTLLLSIQQVLSLLSSNQILPLVAGLAGSFLSLFSMFFPPAAARLILWGYYGIFGFVWMDWDRSTRISTYYEQNFDWIGLLLFAVVSLIVYFICRSIALRKEV</sequence>
<feature type="transmembrane region" description="Helical" evidence="1">
    <location>
        <begin position="106"/>
        <end position="125"/>
    </location>
</feature>
<comment type="caution">
    <text evidence="2">The sequence shown here is derived from an EMBL/GenBank/DDBJ whole genome shotgun (WGS) entry which is preliminary data.</text>
</comment>
<feature type="transmembrane region" description="Helical" evidence="1">
    <location>
        <begin position="50"/>
        <end position="73"/>
    </location>
</feature>
<reference evidence="2" key="1">
    <citation type="journal article" date="2021" name="PeerJ">
        <title>Extensive microbial diversity within the chicken gut microbiome revealed by metagenomics and culture.</title>
        <authorList>
            <person name="Gilroy R."/>
            <person name="Ravi A."/>
            <person name="Getino M."/>
            <person name="Pursley I."/>
            <person name="Horton D.L."/>
            <person name="Alikhan N.F."/>
            <person name="Baker D."/>
            <person name="Gharbi K."/>
            <person name="Hall N."/>
            <person name="Watson M."/>
            <person name="Adriaenssens E.M."/>
            <person name="Foster-Nyarko E."/>
            <person name="Jarju S."/>
            <person name="Secka A."/>
            <person name="Antonio M."/>
            <person name="Oren A."/>
            <person name="Chaudhuri R.R."/>
            <person name="La Ragione R."/>
            <person name="Hildebrand F."/>
            <person name="Pallen M.J."/>
        </authorList>
    </citation>
    <scope>NUCLEOTIDE SEQUENCE</scope>
    <source>
        <strain evidence="2">CHK179-28034</strain>
    </source>
</reference>
<dbReference type="Proteomes" id="UP000824049">
    <property type="component" value="Unassembled WGS sequence"/>
</dbReference>
<evidence type="ECO:0000313" key="3">
    <source>
        <dbReference type="Proteomes" id="UP000824049"/>
    </source>
</evidence>
<feature type="transmembrane region" description="Helical" evidence="1">
    <location>
        <begin position="137"/>
        <end position="156"/>
    </location>
</feature>
<gene>
    <name evidence="2" type="ORF">H9968_09535</name>
</gene>